<dbReference type="Proteomes" id="UP000224460">
    <property type="component" value="Unassembled WGS sequence"/>
</dbReference>
<evidence type="ECO:0000313" key="2">
    <source>
        <dbReference type="Proteomes" id="UP000224460"/>
    </source>
</evidence>
<name>A0AC61DE83_9FIRM</name>
<reference evidence="1" key="1">
    <citation type="submission" date="2017-10" db="EMBL/GenBank/DDBJ databases">
        <title>Genome sequence of cellulolytic Lachnospiraceae bacterium XHS1971 isolated from hotspring sediment.</title>
        <authorList>
            <person name="Vasudevan G."/>
            <person name="Joshi A.J."/>
            <person name="Hivarkar S."/>
            <person name="Lanjekar V.B."/>
            <person name="Dhakephalkar P.K."/>
            <person name="Dagar S."/>
        </authorList>
    </citation>
    <scope>NUCLEOTIDE SEQUENCE</scope>
    <source>
        <strain evidence="1">XHS1971</strain>
    </source>
</reference>
<gene>
    <name evidence="1" type="ORF">CS063_05865</name>
</gene>
<organism evidence="1 2">
    <name type="scientific">Sporanaerobium hydrogeniformans</name>
    <dbReference type="NCBI Taxonomy" id="3072179"/>
    <lineage>
        <taxon>Bacteria</taxon>
        <taxon>Bacillati</taxon>
        <taxon>Bacillota</taxon>
        <taxon>Clostridia</taxon>
        <taxon>Lachnospirales</taxon>
        <taxon>Lachnospiraceae</taxon>
        <taxon>Sporanaerobium</taxon>
    </lineage>
</organism>
<accession>A0AC61DE83</accession>
<protein>
    <submittedName>
        <fullName evidence="1">Uncharacterized protein</fullName>
    </submittedName>
</protein>
<comment type="caution">
    <text evidence="1">The sequence shown here is derived from an EMBL/GenBank/DDBJ whole genome shotgun (WGS) entry which is preliminary data.</text>
</comment>
<proteinExistence type="predicted"/>
<evidence type="ECO:0000313" key="1">
    <source>
        <dbReference type="EMBL" id="PHV71217.1"/>
    </source>
</evidence>
<keyword evidence="2" id="KW-1185">Reference proteome</keyword>
<dbReference type="EMBL" id="PEDL01000004">
    <property type="protein sequence ID" value="PHV71217.1"/>
    <property type="molecule type" value="Genomic_DNA"/>
</dbReference>
<sequence>MKKKKLLILLISIMILLPIHTVAEEAKKTITVSAAGDCTLGYYPKQSTWNRFDTVAKAKGYSYFLENVKPIFEKDDLTIVNLEGPLTLNGKPADKEFAFRGLPAYVEILKSGSIESVNLANNHTLDYGTIGYTDTQKVLKDNKIGYFGGERIEFKTINGIRVAMIGTKGWYFNEATKDFLAKQIKIAKEKSDLIIVEFHWGEERVYYPNITQKKLARYAIDQGAHLILGSHPHVVQGIENYKGVNIVYSLGNFCFGGNRNPSDKDSFIYQQSFELTDKGIVLGESEIIPCSISSVKDKNDYKPTPLVGTEKERLLKRIQTLSRGIK</sequence>